<dbReference type="RefSeq" id="WP_013426644.1">
    <property type="nucleotide sequence ID" value="NC_014666.1"/>
</dbReference>
<dbReference type="AlphaFoldDB" id="E3JC70"/>
<sequence>MRLPQDLIDEARAATGLDDFGGDSFREGLERATRALETEAHLNAAGQAALRHLMVGALKTRLHIEQWYSDHPETDDAPVLGPLIALGLPRTGSTALAGLLAEDPAIRYLRRWEAAEPVPPPAAVTESPDPRLLRQIEIQGRRTELDKALVPSFPDGPQECHELMMLDFKVHYFECFAHVPSYAQWLLDADLTETFQYMRRALKYLQWGQPAKPWRLKNPNHLAHLVDIDKAFPDARFVMTHRDPTQVLVSVCDVYANVASRFNDTVDKQYIGAVNTEVLTTGMDRTLAFRASGNDHRFYDIDFRAMQSDPIGEIRGLYDWLGEPVTPTFEDNMRGWWKQNSEERVRVKHSDPADYGLDLDAIRPRFAEYIARSARWTTRAAAPNHPTAAPAGDR</sequence>
<accession>E3JC70</accession>
<reference evidence="1 2" key="1">
    <citation type="submission" date="2010-10" db="EMBL/GenBank/DDBJ databases">
        <title>Complete sequence of Frankia sp. EuI1c.</title>
        <authorList>
            <consortium name="US DOE Joint Genome Institute"/>
            <person name="Lucas S."/>
            <person name="Copeland A."/>
            <person name="Lapidus A."/>
            <person name="Cheng J.-F."/>
            <person name="Bruce D."/>
            <person name="Goodwin L."/>
            <person name="Pitluck S."/>
            <person name="Chertkov O."/>
            <person name="Detter J.C."/>
            <person name="Han C."/>
            <person name="Tapia R."/>
            <person name="Land M."/>
            <person name="Hauser L."/>
            <person name="Jeffries C."/>
            <person name="Kyrpides N."/>
            <person name="Ivanova N."/>
            <person name="Mikhailova N."/>
            <person name="Beauchemin N."/>
            <person name="Sen A."/>
            <person name="Sur S.A."/>
            <person name="Gtari M."/>
            <person name="Wall L."/>
            <person name="Tisa L."/>
            <person name="Woyke T."/>
        </authorList>
    </citation>
    <scope>NUCLEOTIDE SEQUENCE [LARGE SCALE GENOMIC DNA]</scope>
    <source>
        <strain evidence="2">DSM 45817 / CECT 9037 / EuI1c</strain>
    </source>
</reference>
<dbReference type="PANTHER" id="PTHR36451:SF1">
    <property type="entry name" value="OMEGA-HYDROXY-BETA-DIHYDROMENAQUINONE-9 SULFOTRANSFERASE STF3"/>
    <property type="match status" value="1"/>
</dbReference>
<dbReference type="SUPFAM" id="SSF52540">
    <property type="entry name" value="P-loop containing nucleoside triphosphate hydrolases"/>
    <property type="match status" value="1"/>
</dbReference>
<evidence type="ECO:0000313" key="2">
    <source>
        <dbReference type="Proteomes" id="UP000002484"/>
    </source>
</evidence>
<keyword evidence="1" id="KW-0808">Transferase</keyword>
<proteinExistence type="predicted"/>
<dbReference type="eggNOG" id="COG0446">
    <property type="taxonomic scope" value="Bacteria"/>
</dbReference>
<dbReference type="Proteomes" id="UP000002484">
    <property type="component" value="Chromosome"/>
</dbReference>
<dbReference type="InParanoid" id="E3JC70"/>
<name>E3JC70_PSEI1</name>
<dbReference type="HOGENOM" id="CLU_053496_0_0_11"/>
<organism evidence="1 2">
    <name type="scientific">Pseudofrankia inefficax (strain DSM 45817 / CECT 9037 / DDB 130130 / EuI1c)</name>
    <name type="common">Frankia inefficax</name>
    <dbReference type="NCBI Taxonomy" id="298654"/>
    <lineage>
        <taxon>Bacteria</taxon>
        <taxon>Bacillati</taxon>
        <taxon>Actinomycetota</taxon>
        <taxon>Actinomycetes</taxon>
        <taxon>Frankiales</taxon>
        <taxon>Frankiaceae</taxon>
        <taxon>Pseudofrankia</taxon>
    </lineage>
</organism>
<keyword evidence="2" id="KW-1185">Reference proteome</keyword>
<dbReference type="GO" id="GO:0016740">
    <property type="term" value="F:transferase activity"/>
    <property type="evidence" value="ECO:0007669"/>
    <property type="project" value="UniProtKB-KW"/>
</dbReference>
<dbReference type="STRING" id="298654.FraEuI1c_5540"/>
<dbReference type="PANTHER" id="PTHR36451">
    <property type="entry name" value="PAPS-DEPENDENT SULFOTRANSFERASE STF3"/>
    <property type="match status" value="1"/>
</dbReference>
<evidence type="ECO:0000313" key="1">
    <source>
        <dbReference type="EMBL" id="ADP83526.1"/>
    </source>
</evidence>
<dbReference type="InterPro" id="IPR052736">
    <property type="entry name" value="Stf3_sulfotransferase"/>
</dbReference>
<gene>
    <name evidence="1" type="ordered locus">FraEuI1c_5540</name>
</gene>
<dbReference type="Gene3D" id="3.40.50.300">
    <property type="entry name" value="P-loop containing nucleotide triphosphate hydrolases"/>
    <property type="match status" value="1"/>
</dbReference>
<protein>
    <submittedName>
        <fullName evidence="1">Sulfotransferase</fullName>
    </submittedName>
</protein>
<dbReference type="Pfam" id="PF13469">
    <property type="entry name" value="Sulfotransfer_3"/>
    <property type="match status" value="1"/>
</dbReference>
<dbReference type="OrthoDB" id="9777890at2"/>
<dbReference type="InterPro" id="IPR027417">
    <property type="entry name" value="P-loop_NTPase"/>
</dbReference>
<dbReference type="KEGG" id="fri:FraEuI1c_5540"/>
<dbReference type="EMBL" id="CP002299">
    <property type="protein sequence ID" value="ADP83526.1"/>
    <property type="molecule type" value="Genomic_DNA"/>
</dbReference>